<dbReference type="Gene3D" id="4.10.60.10">
    <property type="entry name" value="Zinc finger, CCHC-type"/>
    <property type="match status" value="2"/>
</dbReference>
<dbReference type="SMART" id="SM00343">
    <property type="entry name" value="ZnF_C2HC"/>
    <property type="match status" value="2"/>
</dbReference>
<reference evidence="3" key="1">
    <citation type="submission" date="2019-08" db="EMBL/GenBank/DDBJ databases">
        <title>Reference gene set and small RNA set construction with multiple tissues from Davidia involucrata Baill.</title>
        <authorList>
            <person name="Yang H."/>
            <person name="Zhou C."/>
            <person name="Li G."/>
            <person name="Wang J."/>
            <person name="Gao P."/>
            <person name="Wang M."/>
            <person name="Wang R."/>
            <person name="Zhao Y."/>
        </authorList>
    </citation>
    <scope>NUCLEOTIDE SEQUENCE</scope>
    <source>
        <tissue evidence="3">Mixed with DoveR01_LX</tissue>
    </source>
</reference>
<dbReference type="InterPro" id="IPR036875">
    <property type="entry name" value="Znf_CCHC_sf"/>
</dbReference>
<feature type="domain" description="CCHC-type" evidence="2">
    <location>
        <begin position="96"/>
        <end position="111"/>
    </location>
</feature>
<dbReference type="Pfam" id="PF00098">
    <property type="entry name" value="zf-CCHC"/>
    <property type="match status" value="1"/>
</dbReference>
<evidence type="ECO:0000313" key="3">
    <source>
        <dbReference type="EMBL" id="MPA74962.1"/>
    </source>
</evidence>
<dbReference type="Pfam" id="PF22936">
    <property type="entry name" value="Pol_BBD"/>
    <property type="match status" value="1"/>
</dbReference>
<keyword evidence="1" id="KW-0479">Metal-binding</keyword>
<protein>
    <recommendedName>
        <fullName evidence="2">CCHC-type domain-containing protein</fullName>
    </recommendedName>
</protein>
<dbReference type="InterPro" id="IPR054722">
    <property type="entry name" value="PolX-like_BBD"/>
</dbReference>
<dbReference type="PROSITE" id="PS50158">
    <property type="entry name" value="ZF_CCHC"/>
    <property type="match status" value="1"/>
</dbReference>
<proteinExistence type="predicted"/>
<name>A0A5B7C134_DAVIN</name>
<organism evidence="3">
    <name type="scientific">Davidia involucrata</name>
    <name type="common">Dove tree</name>
    <dbReference type="NCBI Taxonomy" id="16924"/>
    <lineage>
        <taxon>Eukaryota</taxon>
        <taxon>Viridiplantae</taxon>
        <taxon>Streptophyta</taxon>
        <taxon>Embryophyta</taxon>
        <taxon>Tracheophyta</taxon>
        <taxon>Spermatophyta</taxon>
        <taxon>Magnoliopsida</taxon>
        <taxon>eudicotyledons</taxon>
        <taxon>Gunneridae</taxon>
        <taxon>Pentapetalae</taxon>
        <taxon>asterids</taxon>
        <taxon>Cornales</taxon>
        <taxon>Nyssaceae</taxon>
        <taxon>Davidia</taxon>
    </lineage>
</organism>
<dbReference type="EMBL" id="GHES01044403">
    <property type="protein sequence ID" value="MPA74962.1"/>
    <property type="molecule type" value="Transcribed_RNA"/>
</dbReference>
<evidence type="ECO:0000256" key="1">
    <source>
        <dbReference type="PROSITE-ProRule" id="PRU00047"/>
    </source>
</evidence>
<dbReference type="AlphaFoldDB" id="A0A5B7C134"/>
<keyword evidence="1" id="KW-0863">Zinc-finger</keyword>
<dbReference type="PANTHER" id="PTHR34222:SF100">
    <property type="entry name" value="CCHC-TYPE DOMAIN-CONTAINING PROTEIN"/>
    <property type="match status" value="1"/>
</dbReference>
<dbReference type="GO" id="GO:0003676">
    <property type="term" value="F:nucleic acid binding"/>
    <property type="evidence" value="ECO:0007669"/>
    <property type="project" value="InterPro"/>
</dbReference>
<evidence type="ECO:0000259" key="2">
    <source>
        <dbReference type="PROSITE" id="PS50158"/>
    </source>
</evidence>
<dbReference type="SUPFAM" id="SSF57756">
    <property type="entry name" value="Retrovirus zinc finger-like domains"/>
    <property type="match status" value="1"/>
</dbReference>
<dbReference type="GO" id="GO:0008270">
    <property type="term" value="F:zinc ion binding"/>
    <property type="evidence" value="ECO:0007669"/>
    <property type="project" value="UniProtKB-KW"/>
</dbReference>
<dbReference type="PANTHER" id="PTHR34222">
    <property type="entry name" value="GAG_PRE-INTEGRS DOMAIN-CONTAINING PROTEIN"/>
    <property type="match status" value="1"/>
</dbReference>
<gene>
    <name evidence="3" type="ORF">Din_044403</name>
</gene>
<dbReference type="InterPro" id="IPR001878">
    <property type="entry name" value="Znf_CCHC"/>
</dbReference>
<accession>A0A5B7C134</accession>
<sequence length="294" mass="32826">MLLSQVRGYRLFKKYMKLLKRDQFLMKLRKDFESVRSNLMSRHPSPSLDIGFSELLREEQRCQTQAAIEQKVGGSNPLHVAYATQVKGRDMSKIQCYSCKEFGHIANQCKNKFCNYCKKAGHLIADCRRRPQNRTSQAFHATTMQPPQAFPASNTLTPEVVQQMIQSAFSALGITGKTTSPSVWYIDSGASNHMTSSSVHLTNVKPYVGNSQIQTANGECLGITSVGDIPHTLPLNNVFHTPLLTSNLISVGQLVDNNCKVSFSKSGCIVQDQDSGKVIHMTNIDDWLYNRSDC</sequence>
<keyword evidence="1" id="KW-0862">Zinc</keyword>